<gene>
    <name evidence="6" type="ORF">RL74_02140</name>
</gene>
<evidence type="ECO:0000256" key="4">
    <source>
        <dbReference type="ARBA" id="ARBA00023163"/>
    </source>
</evidence>
<dbReference type="GO" id="GO:0006351">
    <property type="term" value="P:DNA-templated transcription"/>
    <property type="evidence" value="ECO:0007669"/>
    <property type="project" value="TreeGrafter"/>
</dbReference>
<evidence type="ECO:0000259" key="5">
    <source>
        <dbReference type="PROSITE" id="PS50931"/>
    </source>
</evidence>
<evidence type="ECO:0000256" key="3">
    <source>
        <dbReference type="ARBA" id="ARBA00023125"/>
    </source>
</evidence>
<dbReference type="InterPro" id="IPR000847">
    <property type="entry name" value="LysR_HTH_N"/>
</dbReference>
<dbReference type="InterPro" id="IPR036388">
    <property type="entry name" value="WH-like_DNA-bd_sf"/>
</dbReference>
<dbReference type="RefSeq" id="WP_042728182.1">
    <property type="nucleotide sequence ID" value="NZ_JXNZ01000011.1"/>
</dbReference>
<evidence type="ECO:0000256" key="1">
    <source>
        <dbReference type="ARBA" id="ARBA00009437"/>
    </source>
</evidence>
<comment type="similarity">
    <text evidence="1">Belongs to the LysR transcriptional regulatory family.</text>
</comment>
<accession>A0A0D0PKL6</accession>
<feature type="domain" description="HTH lysR-type" evidence="5">
    <location>
        <begin position="1"/>
        <end position="59"/>
    </location>
</feature>
<dbReference type="InterPro" id="IPR005119">
    <property type="entry name" value="LysR_subst-bd"/>
</dbReference>
<dbReference type="Gene3D" id="3.40.190.290">
    <property type="match status" value="1"/>
</dbReference>
<dbReference type="InterPro" id="IPR036390">
    <property type="entry name" value="WH_DNA-bd_sf"/>
</dbReference>
<dbReference type="Gene3D" id="1.10.10.10">
    <property type="entry name" value="Winged helix-like DNA-binding domain superfamily/Winged helix DNA-binding domain"/>
    <property type="match status" value="1"/>
</dbReference>
<dbReference type="Pfam" id="PF00126">
    <property type="entry name" value="HTH_1"/>
    <property type="match status" value="1"/>
</dbReference>
<dbReference type="PANTHER" id="PTHR30537">
    <property type="entry name" value="HTH-TYPE TRANSCRIPTIONAL REGULATOR"/>
    <property type="match status" value="1"/>
</dbReference>
<dbReference type="Proteomes" id="UP000032101">
    <property type="component" value="Unassembled WGS sequence"/>
</dbReference>
<name>A0A0D0PKL6_PSEFL</name>
<dbReference type="EMBL" id="JXNZ01000011">
    <property type="protein sequence ID" value="KIQ61072.1"/>
    <property type="molecule type" value="Genomic_DNA"/>
</dbReference>
<dbReference type="OrthoDB" id="9110639at2"/>
<keyword evidence="3" id="KW-0238">DNA-binding</keyword>
<dbReference type="InterPro" id="IPR058163">
    <property type="entry name" value="LysR-type_TF_proteobact-type"/>
</dbReference>
<evidence type="ECO:0000256" key="2">
    <source>
        <dbReference type="ARBA" id="ARBA00023015"/>
    </source>
</evidence>
<evidence type="ECO:0000313" key="6">
    <source>
        <dbReference type="EMBL" id="KIQ61072.1"/>
    </source>
</evidence>
<protein>
    <submittedName>
        <fullName evidence="6">LysR family transcriptional regulator</fullName>
    </submittedName>
</protein>
<reference evidence="6 7" key="1">
    <citation type="submission" date="2015-01" db="EMBL/GenBank/DDBJ databases">
        <title>Draft Genome Sequence of the Biocontrol and Plant Growth-Promoting Rhizobacteria (PGPR) Pseudomonas fluorescens UM270.</title>
        <authorList>
            <person name="Hernandez-Salmeron J.E."/>
            <person name="Santoyo G."/>
            <person name="Moreno-Hagelsieb G."/>
            <person name="Hernandez-Leon R."/>
        </authorList>
    </citation>
    <scope>NUCLEOTIDE SEQUENCE [LARGE SCALE GENOMIC DNA]</scope>
    <source>
        <strain evidence="6 7">UM270</strain>
    </source>
</reference>
<dbReference type="CDD" id="cd08476">
    <property type="entry name" value="PBP2_CrgA_like_7"/>
    <property type="match status" value="1"/>
</dbReference>
<proteinExistence type="inferred from homology"/>
<keyword evidence="4" id="KW-0804">Transcription</keyword>
<dbReference type="Pfam" id="PF03466">
    <property type="entry name" value="LysR_substrate"/>
    <property type="match status" value="1"/>
</dbReference>
<dbReference type="FunFam" id="1.10.10.10:FF:000001">
    <property type="entry name" value="LysR family transcriptional regulator"/>
    <property type="match status" value="1"/>
</dbReference>
<dbReference type="GO" id="GO:0003700">
    <property type="term" value="F:DNA-binding transcription factor activity"/>
    <property type="evidence" value="ECO:0007669"/>
    <property type="project" value="InterPro"/>
</dbReference>
<organism evidence="6 7">
    <name type="scientific">Pseudomonas fluorescens</name>
    <dbReference type="NCBI Taxonomy" id="294"/>
    <lineage>
        <taxon>Bacteria</taxon>
        <taxon>Pseudomonadati</taxon>
        <taxon>Pseudomonadota</taxon>
        <taxon>Gammaproteobacteria</taxon>
        <taxon>Pseudomonadales</taxon>
        <taxon>Pseudomonadaceae</taxon>
        <taxon>Pseudomonas</taxon>
    </lineage>
</organism>
<sequence length="307" mass="34145">MDSLSGVTSFVKTAEALSFISAARALGISASAVGKNVAKLEASLNVRLLHRSTRKVSLTAEGQLFYERCRKILDDLEDAQAMLSHATQEPRGKLRVSLPTIGYRFLLPHMTRFRKTYPDIELELDFNDQLVDVIDEGFDVVIRSGGQADSKLMARKLGPFKFVLCASPDYLQRKGRPTAISDLEHHECLRYRFVTTGKIMDWSMSAAPEFVQLRLPTALTLNNMEAMLMAVVDGHGIAFAPDFLAREAIAQGRLETLLDGHSEEQGQFWALWPSSRHLSPKIRVFVDFAAEHLFANPPLEGPGTARS</sequence>
<dbReference type="SUPFAM" id="SSF46785">
    <property type="entry name" value="Winged helix' DNA-binding domain"/>
    <property type="match status" value="1"/>
</dbReference>
<comment type="caution">
    <text evidence="6">The sequence shown here is derived from an EMBL/GenBank/DDBJ whole genome shotgun (WGS) entry which is preliminary data.</text>
</comment>
<keyword evidence="2" id="KW-0805">Transcription regulation</keyword>
<dbReference type="GO" id="GO:0043565">
    <property type="term" value="F:sequence-specific DNA binding"/>
    <property type="evidence" value="ECO:0007669"/>
    <property type="project" value="TreeGrafter"/>
</dbReference>
<dbReference type="PROSITE" id="PS50931">
    <property type="entry name" value="HTH_LYSR"/>
    <property type="match status" value="1"/>
</dbReference>
<dbReference type="SUPFAM" id="SSF53850">
    <property type="entry name" value="Periplasmic binding protein-like II"/>
    <property type="match status" value="1"/>
</dbReference>
<dbReference type="PATRIC" id="fig|294.124.peg.434"/>
<dbReference type="AlphaFoldDB" id="A0A0D0PKL6"/>
<dbReference type="PANTHER" id="PTHR30537:SF72">
    <property type="entry name" value="LYSR FAMILY TRANSCRIPTIONAL REGULATOR"/>
    <property type="match status" value="1"/>
</dbReference>
<evidence type="ECO:0000313" key="7">
    <source>
        <dbReference type="Proteomes" id="UP000032101"/>
    </source>
</evidence>